<keyword evidence="1" id="KW-0472">Membrane</keyword>
<organism evidence="3">
    <name type="scientific">freshwater metagenome</name>
    <dbReference type="NCBI Taxonomy" id="449393"/>
    <lineage>
        <taxon>unclassified sequences</taxon>
        <taxon>metagenomes</taxon>
        <taxon>ecological metagenomes</taxon>
    </lineage>
</organism>
<dbReference type="Pfam" id="PF00535">
    <property type="entry name" value="Glycos_transf_2"/>
    <property type="match status" value="1"/>
</dbReference>
<feature type="transmembrane region" description="Helical" evidence="1">
    <location>
        <begin position="268"/>
        <end position="291"/>
    </location>
</feature>
<dbReference type="InterPro" id="IPR029044">
    <property type="entry name" value="Nucleotide-diphossugar_trans"/>
</dbReference>
<sequence length="302" mass="34005">MTTKPYVSVVIPTFNHAKFLKKALDSVVAQSFQNWEAVVVNNFSTDNTIEVVNSLADPRIKLFNFSNNGVIAASRNHGLKEAAGDFIAFLDSDDVWYPNKLQKCVEQASAGYQFICHGELWINSDLTQRTVMYGPASNATYNRLLYKGNCISTSTTFIAKPLLDSVQGFDENPEIITTEDYDLWLRLAAKNPRTSFIPEVLGEFHRLADSASSSVLRNFAAELTVLRTHFSTQPQTIKTRLRMRHRYAIAHYGAARQLTNQPTQAIQLFARAFMMSPFFIKIYLGTAITLWRAITTTQSPKS</sequence>
<protein>
    <submittedName>
        <fullName evidence="3">Unannotated protein</fullName>
    </submittedName>
</protein>
<dbReference type="InterPro" id="IPR001173">
    <property type="entry name" value="Glyco_trans_2-like"/>
</dbReference>
<keyword evidence="1" id="KW-0812">Transmembrane</keyword>
<keyword evidence="1" id="KW-1133">Transmembrane helix</keyword>
<dbReference type="InterPro" id="IPR050834">
    <property type="entry name" value="Glycosyltransf_2"/>
</dbReference>
<reference evidence="3" key="1">
    <citation type="submission" date="2020-05" db="EMBL/GenBank/DDBJ databases">
        <authorList>
            <person name="Chiriac C."/>
            <person name="Salcher M."/>
            <person name="Ghai R."/>
            <person name="Kavagutti S V."/>
        </authorList>
    </citation>
    <scope>NUCLEOTIDE SEQUENCE</scope>
</reference>
<accession>A0A6J6H0F8</accession>
<gene>
    <name evidence="3" type="ORF">UFOPK1826_00748</name>
</gene>
<dbReference type="SUPFAM" id="SSF53448">
    <property type="entry name" value="Nucleotide-diphospho-sugar transferases"/>
    <property type="match status" value="1"/>
</dbReference>
<dbReference type="AlphaFoldDB" id="A0A6J6H0F8"/>
<dbReference type="Gene3D" id="3.90.550.10">
    <property type="entry name" value="Spore Coat Polysaccharide Biosynthesis Protein SpsA, Chain A"/>
    <property type="match status" value="1"/>
</dbReference>
<feature type="domain" description="Glycosyltransferase 2-like" evidence="2">
    <location>
        <begin position="8"/>
        <end position="135"/>
    </location>
</feature>
<proteinExistence type="predicted"/>
<name>A0A6J6H0F8_9ZZZZ</name>
<evidence type="ECO:0000313" key="3">
    <source>
        <dbReference type="EMBL" id="CAB4602258.1"/>
    </source>
</evidence>
<evidence type="ECO:0000256" key="1">
    <source>
        <dbReference type="SAM" id="Phobius"/>
    </source>
</evidence>
<dbReference type="PANTHER" id="PTHR43685:SF11">
    <property type="entry name" value="GLYCOSYLTRANSFERASE TAGX-RELATED"/>
    <property type="match status" value="1"/>
</dbReference>
<evidence type="ECO:0000259" key="2">
    <source>
        <dbReference type="Pfam" id="PF00535"/>
    </source>
</evidence>
<dbReference type="PANTHER" id="PTHR43685">
    <property type="entry name" value="GLYCOSYLTRANSFERASE"/>
    <property type="match status" value="1"/>
</dbReference>
<dbReference type="EMBL" id="CAEZUN010000079">
    <property type="protein sequence ID" value="CAB4602258.1"/>
    <property type="molecule type" value="Genomic_DNA"/>
</dbReference>